<comment type="caution">
    <text evidence="1">The sequence shown here is derived from an EMBL/GenBank/DDBJ whole genome shotgun (WGS) entry which is preliminary data.</text>
</comment>
<feature type="non-terminal residue" evidence="1">
    <location>
        <position position="1"/>
    </location>
</feature>
<dbReference type="EMBL" id="CM043792">
    <property type="protein sequence ID" value="KAI4822646.1"/>
    <property type="molecule type" value="Genomic_DNA"/>
</dbReference>
<protein>
    <submittedName>
        <fullName evidence="1">Uncharacterized protein</fullName>
    </submittedName>
</protein>
<dbReference type="Proteomes" id="UP001057452">
    <property type="component" value="Chromosome 8"/>
</dbReference>
<sequence>ADPWGYSLANLATPACKVRRTAERLMAARVCVTTGDIALNTAVTSAARCVWKCALAYVQETAATPSVLSASAWHRTVSPFLPPKKLNHQSHN</sequence>
<evidence type="ECO:0000313" key="2">
    <source>
        <dbReference type="Proteomes" id="UP001057452"/>
    </source>
</evidence>
<feature type="non-terminal residue" evidence="1">
    <location>
        <position position="92"/>
    </location>
</feature>
<keyword evidence="2" id="KW-1185">Reference proteome</keyword>
<name>A0ACB9X8V0_CHAAC</name>
<proteinExistence type="predicted"/>
<reference evidence="1" key="1">
    <citation type="submission" date="2022-05" db="EMBL/GenBank/DDBJ databases">
        <title>Chromosome-level genome of Chaenocephalus aceratus.</title>
        <authorList>
            <person name="Park H."/>
        </authorList>
    </citation>
    <scope>NUCLEOTIDE SEQUENCE</scope>
    <source>
        <strain evidence="1">KU_202001</strain>
    </source>
</reference>
<accession>A0ACB9X8V0</accession>
<evidence type="ECO:0000313" key="1">
    <source>
        <dbReference type="EMBL" id="KAI4822646.1"/>
    </source>
</evidence>
<organism evidence="1 2">
    <name type="scientific">Chaenocephalus aceratus</name>
    <name type="common">Blackfin icefish</name>
    <name type="synonym">Chaenichthys aceratus</name>
    <dbReference type="NCBI Taxonomy" id="36190"/>
    <lineage>
        <taxon>Eukaryota</taxon>
        <taxon>Metazoa</taxon>
        <taxon>Chordata</taxon>
        <taxon>Craniata</taxon>
        <taxon>Vertebrata</taxon>
        <taxon>Euteleostomi</taxon>
        <taxon>Actinopterygii</taxon>
        <taxon>Neopterygii</taxon>
        <taxon>Teleostei</taxon>
        <taxon>Neoteleostei</taxon>
        <taxon>Acanthomorphata</taxon>
        <taxon>Eupercaria</taxon>
        <taxon>Perciformes</taxon>
        <taxon>Notothenioidei</taxon>
        <taxon>Channichthyidae</taxon>
        <taxon>Chaenocephalus</taxon>
    </lineage>
</organism>
<gene>
    <name evidence="1" type="ORF">KUCAC02_008178</name>
</gene>